<dbReference type="Pfam" id="PF13377">
    <property type="entry name" value="Peripla_BP_3"/>
    <property type="match status" value="1"/>
</dbReference>
<proteinExistence type="predicted"/>
<evidence type="ECO:0000256" key="2">
    <source>
        <dbReference type="ARBA" id="ARBA00023015"/>
    </source>
</evidence>
<evidence type="ECO:0000256" key="1">
    <source>
        <dbReference type="ARBA" id="ARBA00022491"/>
    </source>
</evidence>
<dbReference type="Proteomes" id="UP001431181">
    <property type="component" value="Unassembled WGS sequence"/>
</dbReference>
<protein>
    <submittedName>
        <fullName evidence="6">LacI family transcriptional regulator</fullName>
    </submittedName>
</protein>
<comment type="caution">
    <text evidence="6">The sequence shown here is derived from an EMBL/GenBank/DDBJ whole genome shotgun (WGS) entry which is preliminary data.</text>
</comment>
<organism evidence="6 7">
    <name type="scientific">Marinomonas rhodophyticola</name>
    <dbReference type="NCBI Taxonomy" id="2992803"/>
    <lineage>
        <taxon>Bacteria</taxon>
        <taxon>Pseudomonadati</taxon>
        <taxon>Pseudomonadota</taxon>
        <taxon>Gammaproteobacteria</taxon>
        <taxon>Oceanospirillales</taxon>
        <taxon>Oceanospirillaceae</taxon>
        <taxon>Marinomonas</taxon>
    </lineage>
</organism>
<gene>
    <name evidence="6" type="ORF">ONZ52_08740</name>
</gene>
<dbReference type="InterPro" id="IPR028082">
    <property type="entry name" value="Peripla_BP_I"/>
</dbReference>
<dbReference type="Gene3D" id="3.40.50.2300">
    <property type="match status" value="2"/>
</dbReference>
<dbReference type="SMART" id="SM00354">
    <property type="entry name" value="HTH_LACI"/>
    <property type="match status" value="1"/>
</dbReference>
<dbReference type="InterPro" id="IPR000843">
    <property type="entry name" value="HTH_LacI"/>
</dbReference>
<feature type="domain" description="HTH lacI-type" evidence="5">
    <location>
        <begin position="2"/>
        <end position="56"/>
    </location>
</feature>
<dbReference type="InterPro" id="IPR010982">
    <property type="entry name" value="Lambda_DNA-bd_dom_sf"/>
</dbReference>
<keyword evidence="2" id="KW-0805">Transcription regulation</keyword>
<name>A0ABT3KF15_9GAMM</name>
<evidence type="ECO:0000259" key="5">
    <source>
        <dbReference type="PROSITE" id="PS50932"/>
    </source>
</evidence>
<dbReference type="CDD" id="cd01392">
    <property type="entry name" value="HTH_LacI"/>
    <property type="match status" value="1"/>
</dbReference>
<dbReference type="Gene3D" id="1.10.260.40">
    <property type="entry name" value="lambda repressor-like DNA-binding domains"/>
    <property type="match status" value="1"/>
</dbReference>
<dbReference type="PROSITE" id="PS50932">
    <property type="entry name" value="HTH_LACI_2"/>
    <property type="match status" value="1"/>
</dbReference>
<dbReference type="SUPFAM" id="SSF47413">
    <property type="entry name" value="lambda repressor-like DNA-binding domains"/>
    <property type="match status" value="1"/>
</dbReference>
<keyword evidence="1" id="KW-0678">Repressor</keyword>
<keyword evidence="4" id="KW-0804">Transcription</keyword>
<dbReference type="SUPFAM" id="SSF53822">
    <property type="entry name" value="Periplasmic binding protein-like I"/>
    <property type="match status" value="1"/>
</dbReference>
<dbReference type="InterPro" id="IPR046335">
    <property type="entry name" value="LacI/GalR-like_sensor"/>
</dbReference>
<evidence type="ECO:0000256" key="3">
    <source>
        <dbReference type="ARBA" id="ARBA00023125"/>
    </source>
</evidence>
<dbReference type="PANTHER" id="PTHR30146:SF148">
    <property type="entry name" value="HTH-TYPE TRANSCRIPTIONAL REPRESSOR PURR-RELATED"/>
    <property type="match status" value="1"/>
</dbReference>
<dbReference type="Pfam" id="PF00356">
    <property type="entry name" value="LacI"/>
    <property type="match status" value="1"/>
</dbReference>
<accession>A0ABT3KF15</accession>
<sequence>MSTITQVATLAGVSKATVSRVLSGVTPVKEETRARVLAAIETLSYSPNQAARSLASNKTYTIGLVASRIDTAYYGPAASGVERALRGGDRHVIIASGNGSLEGEREAVDFLIKRQVDALVLVTNFLSEEEVAQINERCPVFVLNQQFPGGEGHSIAFDNFAGGEMATQYLIDKGHQKIATVTGPLWKHDAYQRYLGCQKALQNADLPLHCQYEGNFSANSGMTQMASILALKDRPTAIFFANDIMAMGALHVCAEQGIKVPDDIAIIGFDDLDMSKYYAPSITTIKLPLYDMAEAAAYLLLNTIYATKHPIKHIFSPEFRCSPVGVIIIFC</sequence>
<reference evidence="6" key="1">
    <citation type="submission" date="2022-11" db="EMBL/GenBank/DDBJ databases">
        <title>Marinomonas sp. nov., isolated from marine algae.</title>
        <authorList>
            <person name="Choi D.G."/>
            <person name="Kim J.M."/>
            <person name="Lee J.K."/>
            <person name="Baek J.H."/>
            <person name="Jeon C.O."/>
        </authorList>
    </citation>
    <scope>NUCLEOTIDE SEQUENCE</scope>
    <source>
        <strain evidence="6">KJ51-3</strain>
    </source>
</reference>
<evidence type="ECO:0000313" key="7">
    <source>
        <dbReference type="Proteomes" id="UP001431181"/>
    </source>
</evidence>
<dbReference type="PANTHER" id="PTHR30146">
    <property type="entry name" value="LACI-RELATED TRANSCRIPTIONAL REPRESSOR"/>
    <property type="match status" value="1"/>
</dbReference>
<dbReference type="EMBL" id="JAPEUL010000007">
    <property type="protein sequence ID" value="MCW4629044.1"/>
    <property type="molecule type" value="Genomic_DNA"/>
</dbReference>
<evidence type="ECO:0000256" key="4">
    <source>
        <dbReference type="ARBA" id="ARBA00023163"/>
    </source>
</evidence>
<keyword evidence="3" id="KW-0238">DNA-binding</keyword>
<dbReference type="RefSeq" id="WP_265218247.1">
    <property type="nucleotide sequence ID" value="NZ_JAPEUL010000007.1"/>
</dbReference>
<evidence type="ECO:0000313" key="6">
    <source>
        <dbReference type="EMBL" id="MCW4629044.1"/>
    </source>
</evidence>
<keyword evidence="7" id="KW-1185">Reference proteome</keyword>